<evidence type="ECO:0000313" key="9">
    <source>
        <dbReference type="Proteomes" id="UP000467840"/>
    </source>
</evidence>
<gene>
    <name evidence="7" type="ORF">GH714_006028</name>
    <name evidence="8" type="ORF">GH714_006129</name>
</gene>
<feature type="region of interest" description="Disordered" evidence="5">
    <location>
        <begin position="585"/>
        <end position="604"/>
    </location>
</feature>
<dbReference type="EMBL" id="JAAGAX010000017">
    <property type="protein sequence ID" value="KAF2285640.1"/>
    <property type="molecule type" value="Genomic_DNA"/>
</dbReference>
<protein>
    <recommendedName>
        <fullName evidence="6">Ankyrin repeat domain-containing protein</fullName>
    </recommendedName>
</protein>
<evidence type="ECO:0000313" key="8">
    <source>
        <dbReference type="EMBL" id="KAF2285640.1"/>
    </source>
</evidence>
<feature type="compositionally biased region" description="Polar residues" evidence="5">
    <location>
        <begin position="525"/>
        <end position="537"/>
    </location>
</feature>
<keyword evidence="3" id="KW-0472">Membrane</keyword>
<name>A0A6A6K9V0_HEVBR</name>
<evidence type="ECO:0000313" key="7">
    <source>
        <dbReference type="EMBL" id="KAF2285624.1"/>
    </source>
</evidence>
<comment type="caution">
    <text evidence="8">The sequence shown here is derived from an EMBL/GenBank/DDBJ whole genome shotgun (WGS) entry which is preliminary data.</text>
</comment>
<dbReference type="EMBL" id="JAAGAX010000017">
    <property type="protein sequence ID" value="KAF2285624.1"/>
    <property type="molecule type" value="Genomic_DNA"/>
</dbReference>
<dbReference type="InterPro" id="IPR055285">
    <property type="entry name" value="ANKRD13_C"/>
</dbReference>
<sequence>MAGIDISKYVHSSVHKAIATRDYATLRKILAGLPRLCDPAEIRTEAVSLVEEEKADTISAVIDRRDVPNRDTPLHLAVKLGDENATEMLMVAGADWSLQNEQGWSALQEAICNREEGIAMIIDCTFRYVQNLERGANLRADMTLAGFDGFRIQRSDQSILFLGDGSEDEKVPPGSLCMISHKDKEVMNALDGAGSPATEEEVRQEVAAMSQTNIFRPGIDVTQAVLLPQLTWRRQEKTELVGPWKAKVYDMHNVVVSIKSRRVPGAMTDDEFFSSCNENETESEELNDILTDEERRQLEVALKLDSSELTNENGDGIIAHRHSCYEHREIPIEDGNSCRNGETKQEKKGWFGGWRKRDSKVEGQKKIVPPRNSLCVEEKVSDLLGDSPSGSQTKPGRHSVEIVVREEHRKGRDTKTSASLSTESSKRRKEGSRENEYKKGLRPTLWLSPNFPLQTEELLPLLDILANKVKAIRRLRELLTTKLPLGTFPVKVAIPVVPTIRVLVTFTKFEELQPLDEFATPPSSPTATGRESPTVTQSSSSSWFQWMKAPYHRPSSSAGGSSSRIGNIQDPFVIPSDYTWISAEAKRKKMQEKNKSKKAKSQNH</sequence>
<organism evidence="8 9">
    <name type="scientific">Hevea brasiliensis</name>
    <name type="common">Para rubber tree</name>
    <name type="synonym">Siphonia brasiliensis</name>
    <dbReference type="NCBI Taxonomy" id="3981"/>
    <lineage>
        <taxon>Eukaryota</taxon>
        <taxon>Viridiplantae</taxon>
        <taxon>Streptophyta</taxon>
        <taxon>Embryophyta</taxon>
        <taxon>Tracheophyta</taxon>
        <taxon>Spermatophyta</taxon>
        <taxon>Magnoliopsida</taxon>
        <taxon>eudicotyledons</taxon>
        <taxon>Gunneridae</taxon>
        <taxon>Pentapetalae</taxon>
        <taxon>rosids</taxon>
        <taxon>fabids</taxon>
        <taxon>Malpighiales</taxon>
        <taxon>Euphorbiaceae</taxon>
        <taxon>Crotonoideae</taxon>
        <taxon>Micrandreae</taxon>
        <taxon>Hevea</taxon>
    </lineage>
</organism>
<feature type="compositionally biased region" description="Basic and acidic residues" evidence="5">
    <location>
        <begin position="398"/>
        <end position="415"/>
    </location>
</feature>
<evidence type="ECO:0000256" key="3">
    <source>
        <dbReference type="ARBA" id="ARBA00023136"/>
    </source>
</evidence>
<evidence type="ECO:0000256" key="2">
    <source>
        <dbReference type="ARBA" id="ARBA00022737"/>
    </source>
</evidence>
<feature type="region of interest" description="Disordered" evidence="5">
    <location>
        <begin position="382"/>
        <end position="438"/>
    </location>
</feature>
<keyword evidence="9" id="KW-1185">Reference proteome</keyword>
<dbReference type="AlphaFoldDB" id="A0A6A6K9V0"/>
<dbReference type="InterPro" id="IPR036770">
    <property type="entry name" value="Ankyrin_rpt-contain_sf"/>
</dbReference>
<dbReference type="Gene3D" id="1.25.40.20">
    <property type="entry name" value="Ankyrin repeat-containing domain"/>
    <property type="match status" value="1"/>
</dbReference>
<dbReference type="Pfam" id="PF00023">
    <property type="entry name" value="Ank"/>
    <property type="match status" value="1"/>
</dbReference>
<dbReference type="PANTHER" id="PTHR12447">
    <property type="entry name" value="ANKYRIN REPEAT DOMAIN-CONTAINING PROTEIN 13"/>
    <property type="match status" value="1"/>
</dbReference>
<evidence type="ECO:0000256" key="4">
    <source>
        <dbReference type="PROSITE-ProRule" id="PRU00023"/>
    </source>
</evidence>
<dbReference type="GO" id="GO:0012505">
    <property type="term" value="C:endomembrane system"/>
    <property type="evidence" value="ECO:0007669"/>
    <property type="project" value="UniProtKB-SubCell"/>
</dbReference>
<dbReference type="InterPro" id="IPR021832">
    <property type="entry name" value="ANKRD13"/>
</dbReference>
<keyword evidence="2" id="KW-0677">Repeat</keyword>
<evidence type="ECO:0000256" key="1">
    <source>
        <dbReference type="ARBA" id="ARBA00004308"/>
    </source>
</evidence>
<feature type="repeat" description="ANK" evidence="4">
    <location>
        <begin position="69"/>
        <end position="101"/>
    </location>
</feature>
<reference evidence="8 9" key="1">
    <citation type="journal article" date="2020" name="Mol. Plant">
        <title>The Chromosome-Based Rubber Tree Genome Provides New Insights into Spurge Genome Evolution and Rubber Biosynthesis.</title>
        <authorList>
            <person name="Liu J."/>
            <person name="Shi C."/>
            <person name="Shi C.C."/>
            <person name="Li W."/>
            <person name="Zhang Q.J."/>
            <person name="Zhang Y."/>
            <person name="Li K."/>
            <person name="Lu H.F."/>
            <person name="Shi C."/>
            <person name="Zhu S.T."/>
            <person name="Xiao Z.Y."/>
            <person name="Nan H."/>
            <person name="Yue Y."/>
            <person name="Zhu X.G."/>
            <person name="Wu Y."/>
            <person name="Hong X.N."/>
            <person name="Fan G.Y."/>
            <person name="Tong Y."/>
            <person name="Zhang D."/>
            <person name="Mao C.L."/>
            <person name="Liu Y.L."/>
            <person name="Hao S.J."/>
            <person name="Liu W.Q."/>
            <person name="Lv M.Q."/>
            <person name="Zhang H.B."/>
            <person name="Liu Y."/>
            <person name="Hu-Tang G.R."/>
            <person name="Wang J.P."/>
            <person name="Wang J.H."/>
            <person name="Sun Y.H."/>
            <person name="Ni S.B."/>
            <person name="Chen W.B."/>
            <person name="Zhang X.C."/>
            <person name="Jiao Y.N."/>
            <person name="Eichler E.E."/>
            <person name="Li G.H."/>
            <person name="Liu X."/>
            <person name="Gao L.Z."/>
        </authorList>
    </citation>
    <scope>NUCLEOTIDE SEQUENCE [LARGE SCALE GENOMIC DNA]</scope>
    <source>
        <strain evidence="9">cv. GT1</strain>
        <tissue evidence="8">Leaf</tissue>
    </source>
</reference>
<dbReference type="SUPFAM" id="SSF48403">
    <property type="entry name" value="Ankyrin repeat"/>
    <property type="match status" value="1"/>
</dbReference>
<dbReference type="PROSITE" id="PS50297">
    <property type="entry name" value="ANK_REP_REGION"/>
    <property type="match status" value="1"/>
</dbReference>
<feature type="region of interest" description="Disordered" evidence="5">
    <location>
        <begin position="517"/>
        <end position="540"/>
    </location>
</feature>
<evidence type="ECO:0000259" key="6">
    <source>
        <dbReference type="Pfam" id="PF11904"/>
    </source>
</evidence>
<proteinExistence type="predicted"/>
<feature type="compositionally biased region" description="Basic residues" evidence="5">
    <location>
        <begin position="586"/>
        <end position="604"/>
    </location>
</feature>
<dbReference type="PROSITE" id="PS50088">
    <property type="entry name" value="ANK_REPEAT"/>
    <property type="match status" value="1"/>
</dbReference>
<dbReference type="Proteomes" id="UP000467840">
    <property type="component" value="Chromosome 3"/>
</dbReference>
<comment type="subcellular location">
    <subcellularLocation>
        <location evidence="1">Endomembrane system</location>
    </subcellularLocation>
</comment>
<dbReference type="PANTHER" id="PTHR12447:SF35">
    <property type="entry name" value="ANKYRIN REPEAT FAMILY PROTEIN"/>
    <property type="match status" value="1"/>
</dbReference>
<dbReference type="InterPro" id="IPR002110">
    <property type="entry name" value="Ankyrin_rpt"/>
</dbReference>
<keyword evidence="4" id="KW-0040">ANK repeat</keyword>
<accession>A0A6A6K9V0</accession>
<dbReference type="GO" id="GO:0005737">
    <property type="term" value="C:cytoplasm"/>
    <property type="evidence" value="ECO:0007669"/>
    <property type="project" value="TreeGrafter"/>
</dbReference>
<dbReference type="Pfam" id="PF11904">
    <property type="entry name" value="ANKRD13_C"/>
    <property type="match status" value="1"/>
</dbReference>
<feature type="domain" description="Ankyrin repeat" evidence="6">
    <location>
        <begin position="139"/>
        <end position="579"/>
    </location>
</feature>
<evidence type="ECO:0000256" key="5">
    <source>
        <dbReference type="SAM" id="MobiDB-lite"/>
    </source>
</evidence>